<dbReference type="PANTHER" id="PTHR43135">
    <property type="entry name" value="ALPHA-D-RIBOSE 1-METHYLPHOSPHONATE 5-TRIPHOSPHATE DIPHOSPHATASE"/>
    <property type="match status" value="1"/>
</dbReference>
<evidence type="ECO:0000313" key="4">
    <source>
        <dbReference type="Proteomes" id="UP000609064"/>
    </source>
</evidence>
<dbReference type="Pfam" id="PF01979">
    <property type="entry name" value="Amidohydro_1"/>
    <property type="match status" value="2"/>
</dbReference>
<feature type="signal peptide" evidence="1">
    <location>
        <begin position="1"/>
        <end position="19"/>
    </location>
</feature>
<reference evidence="3" key="1">
    <citation type="journal article" date="2014" name="Int. J. Syst. Evol. Microbiol.">
        <title>Complete genome sequence of Corynebacterium casei LMG S-19264T (=DSM 44701T), isolated from a smear-ripened cheese.</title>
        <authorList>
            <consortium name="US DOE Joint Genome Institute (JGI-PGF)"/>
            <person name="Walter F."/>
            <person name="Albersmeier A."/>
            <person name="Kalinowski J."/>
            <person name="Ruckert C."/>
        </authorList>
    </citation>
    <scope>NUCLEOTIDE SEQUENCE</scope>
    <source>
        <strain evidence="3">CGMCC 1.15958</strain>
    </source>
</reference>
<dbReference type="RefSeq" id="WP_188766034.1">
    <property type="nucleotide sequence ID" value="NZ_BMKK01000004.1"/>
</dbReference>
<dbReference type="SUPFAM" id="SSF51556">
    <property type="entry name" value="Metallo-dependent hydrolases"/>
    <property type="match status" value="2"/>
</dbReference>
<dbReference type="Gene3D" id="2.30.40.10">
    <property type="entry name" value="Urease, subunit C, domain 1"/>
    <property type="match status" value="1"/>
</dbReference>
<name>A0A916YQR0_9BACT</name>
<dbReference type="InterPro" id="IPR006680">
    <property type="entry name" value="Amidohydro-rel"/>
</dbReference>
<dbReference type="GO" id="GO:0016810">
    <property type="term" value="F:hydrolase activity, acting on carbon-nitrogen (but not peptide) bonds"/>
    <property type="evidence" value="ECO:0007669"/>
    <property type="project" value="InterPro"/>
</dbReference>
<dbReference type="CDD" id="cd01309">
    <property type="entry name" value="Met_dep_hydrolase_C"/>
    <property type="match status" value="1"/>
</dbReference>
<reference evidence="3" key="2">
    <citation type="submission" date="2020-09" db="EMBL/GenBank/DDBJ databases">
        <authorList>
            <person name="Sun Q."/>
            <person name="Zhou Y."/>
        </authorList>
    </citation>
    <scope>NUCLEOTIDE SEQUENCE</scope>
    <source>
        <strain evidence="3">CGMCC 1.15958</strain>
    </source>
</reference>
<keyword evidence="4" id="KW-1185">Reference proteome</keyword>
<evidence type="ECO:0000256" key="1">
    <source>
        <dbReference type="SAM" id="SignalP"/>
    </source>
</evidence>
<dbReference type="PANTHER" id="PTHR43135:SF3">
    <property type="entry name" value="ALPHA-D-RIBOSE 1-METHYLPHOSPHONATE 5-TRIPHOSPHATE DIPHOSPHATASE"/>
    <property type="match status" value="1"/>
</dbReference>
<dbReference type="Proteomes" id="UP000609064">
    <property type="component" value="Unassembled WGS sequence"/>
</dbReference>
<protein>
    <submittedName>
        <fullName evidence="3">Periplasmic amidohydrolase</fullName>
    </submittedName>
</protein>
<sequence length="1027" mass="113648">MRKLLTLLIVSLISGSVFSQVTFQRNGVYDERPSQYAFKNATIVVDAQTVLDNAMIYIKNGFIESVGKDLQVPAGTVVYDLKGKRIYPSLIDIYSDYGMPEIQRPAGGGRGFGGAPQLETNKKGAYDWNQAVKPEVDATAEFKVNAAKAEEMRKIGFGSAAVHIADGIVRGTSAFVSYADDKENNVLLKAKSSAHYSLNKGTSTQTYPVSLMGAVALLRQTYYDAEWYKKGGKAQEKNLSLDAFNEMQSLPQIYEATDKLAVLRADKIGKEFGVQYIIKGAGDEYQRIDEIKGLGNSLIIPLNFPSAYDVEDPFDASMVSLTEMKHWEMAPANASILAKAGVNFAFTTAGLRNKTEFWANLRKAIEYGLPENKALEALTSAPAKLLKVDNIVGSLKKGMLANFIITSDNLFNKDNVIYENWVQGKRYILSDMNVTDIRGVYDLKIDDKSNYKLNITGKIDKPDYQFISNDTVKTTPKVSRISDLLTITTKLDKKDANETRLSGYYDGKNIKGDAILGDGKQVKWEATFKEAAKAEVAKKDTAKAKVPQVGKVLYPFTAYGSEQKPQQETLLIKNATVWTNEKEGIVANTDVLLQNGKIAQVGKNLTAPAGSKTVDGTGKHLTNGIFDEHSHIALFSINEVQSVSAEVRQEDAVNSDDINIYRQLAGGVTSSQLLHGSADCIGGQSALIKLKWGENPSNLLIKGADGFIKFALGENVKNGNNPSPSGRFPQTRMGVEQVFTDAFQRAKEYEKAWKEYNALANKTGVTPPRRDIELDALVEILNKKRFITCHSYVQSEINMLMKVAESFNFNINTYTHILEGYKVADKMKEHGVNASTFSDWWAYKMEVKEAIPHNAAILTKVGVTTAINSDDAEMARRLNQEAAKTVLYGGMSEEEAWKMVTLNPAKMLHLDNRLGSIKVGKDADVVLWNNNPLSIYARPEKTIIDGTVYFDIEKDEQIRENLAKERNRIMLKMLAEKASGNPTQRAMPRRNQHIHCDTILEMGDTEECSRCASGGRIFGANLFHGTE</sequence>
<dbReference type="Gene3D" id="3.20.20.140">
    <property type="entry name" value="Metal-dependent hydrolases"/>
    <property type="match status" value="2"/>
</dbReference>
<dbReference type="InterPro" id="IPR051781">
    <property type="entry name" value="Metallo-dep_Hydrolase"/>
</dbReference>
<dbReference type="InterPro" id="IPR032466">
    <property type="entry name" value="Metal_Hydrolase"/>
</dbReference>
<feature type="chain" id="PRO_5038115173" evidence="1">
    <location>
        <begin position="20"/>
        <end position="1027"/>
    </location>
</feature>
<feature type="domain" description="Amidohydrolase-related" evidence="2">
    <location>
        <begin position="336"/>
        <end position="425"/>
    </location>
</feature>
<organism evidence="3 4">
    <name type="scientific">Emticicia aquatilis</name>
    <dbReference type="NCBI Taxonomy" id="1537369"/>
    <lineage>
        <taxon>Bacteria</taxon>
        <taxon>Pseudomonadati</taxon>
        <taxon>Bacteroidota</taxon>
        <taxon>Cytophagia</taxon>
        <taxon>Cytophagales</taxon>
        <taxon>Leadbetterellaceae</taxon>
        <taxon>Emticicia</taxon>
    </lineage>
</organism>
<proteinExistence type="predicted"/>
<evidence type="ECO:0000259" key="2">
    <source>
        <dbReference type="Pfam" id="PF01979"/>
    </source>
</evidence>
<dbReference type="SUPFAM" id="SSF51338">
    <property type="entry name" value="Composite domain of metallo-dependent hydrolases"/>
    <property type="match status" value="2"/>
</dbReference>
<dbReference type="AlphaFoldDB" id="A0A916YQR0"/>
<keyword evidence="1" id="KW-0732">Signal</keyword>
<comment type="caution">
    <text evidence="3">The sequence shown here is derived from an EMBL/GenBank/DDBJ whole genome shotgun (WGS) entry which is preliminary data.</text>
</comment>
<dbReference type="EMBL" id="BMKK01000004">
    <property type="protein sequence ID" value="GGD56701.1"/>
    <property type="molecule type" value="Genomic_DNA"/>
</dbReference>
<feature type="domain" description="Amidohydrolase-related" evidence="2">
    <location>
        <begin position="847"/>
        <end position="946"/>
    </location>
</feature>
<gene>
    <name evidence="3" type="ORF">GCM10011514_21000</name>
</gene>
<accession>A0A916YQR0</accession>
<evidence type="ECO:0000313" key="3">
    <source>
        <dbReference type="EMBL" id="GGD56701.1"/>
    </source>
</evidence>
<dbReference type="InterPro" id="IPR011059">
    <property type="entry name" value="Metal-dep_hydrolase_composite"/>
</dbReference>